<dbReference type="EMBL" id="JRTT01000141">
    <property type="protein sequence ID" value="KHD71991.1"/>
    <property type="molecule type" value="Genomic_DNA"/>
</dbReference>
<dbReference type="Pfam" id="PF15588">
    <property type="entry name" value="Imm10"/>
    <property type="match status" value="1"/>
</dbReference>
<comment type="caution">
    <text evidence="1">The sequence shown here is derived from an EMBL/GenBank/DDBJ whole genome shotgun (WGS) entry which is preliminary data.</text>
</comment>
<keyword evidence="2" id="KW-1185">Reference proteome</keyword>
<proteinExistence type="predicted"/>
<reference evidence="1 2" key="1">
    <citation type="submission" date="2014-10" db="EMBL/GenBank/DDBJ databases">
        <title>Draft genome sequence of Actinoplanes utahensis NRRL 12052.</title>
        <authorList>
            <person name="Velasco-Bucheli B."/>
            <person name="del Cerro C."/>
            <person name="Hormigo D."/>
            <person name="Garcia J.L."/>
            <person name="Acebal C."/>
            <person name="Arroyo M."/>
            <person name="de la Mata I."/>
        </authorList>
    </citation>
    <scope>NUCLEOTIDE SEQUENCE [LARGE SCALE GENOMIC DNA]</scope>
    <source>
        <strain evidence="1 2">NRRL 12052</strain>
    </source>
</reference>
<name>A0A0A6U9E1_ACTUT</name>
<accession>A0A0A6U9E1</accession>
<organism evidence="1 2">
    <name type="scientific">Actinoplanes utahensis</name>
    <dbReference type="NCBI Taxonomy" id="1869"/>
    <lineage>
        <taxon>Bacteria</taxon>
        <taxon>Bacillati</taxon>
        <taxon>Actinomycetota</taxon>
        <taxon>Actinomycetes</taxon>
        <taxon>Micromonosporales</taxon>
        <taxon>Micromonosporaceae</taxon>
        <taxon>Actinoplanes</taxon>
    </lineage>
</organism>
<dbReference type="AlphaFoldDB" id="A0A0A6U9E1"/>
<sequence length="133" mass="14373">MPIEFVAHVTGVDDEDCLVAGIAERADGTGRALIFQAGQEPPDDQDVRLGLDTYCLVTENHGTAYGCVRELTIDGDRLHLEVSADALDDLGLTDTAIRVRLAVPPASIEVLRDHLGRILIYGRADARPAVLRL</sequence>
<evidence type="ECO:0000313" key="1">
    <source>
        <dbReference type="EMBL" id="KHD71991.1"/>
    </source>
</evidence>
<evidence type="ECO:0008006" key="3">
    <source>
        <dbReference type="Google" id="ProtNLM"/>
    </source>
</evidence>
<gene>
    <name evidence="1" type="ORF">MB27_42445</name>
</gene>
<dbReference type="RefSeq" id="WP_043533893.1">
    <property type="nucleotide sequence ID" value="NZ_BAABKU010000010.1"/>
</dbReference>
<evidence type="ECO:0000313" key="2">
    <source>
        <dbReference type="Proteomes" id="UP000054537"/>
    </source>
</evidence>
<dbReference type="Proteomes" id="UP000054537">
    <property type="component" value="Unassembled WGS sequence"/>
</dbReference>
<protein>
    <recommendedName>
        <fullName evidence="3">Immunity protein 10</fullName>
    </recommendedName>
</protein>
<dbReference type="OrthoDB" id="3295921at2"/>
<dbReference type="InterPro" id="IPR028962">
    <property type="entry name" value="Imm10"/>
</dbReference>
<dbReference type="eggNOG" id="ENOG5031JID">
    <property type="taxonomic scope" value="Bacteria"/>
</dbReference>